<keyword evidence="5 10" id="KW-0732">Signal</keyword>
<comment type="subcellular location">
    <subcellularLocation>
        <location evidence="2 10">Secreted</location>
    </subcellularLocation>
</comment>
<comment type="similarity">
    <text evidence="3 10">Belongs to the glycosyl hydrolase 75 family.</text>
</comment>
<proteinExistence type="inferred from homology"/>
<keyword evidence="9 10" id="KW-0624">Polysaccharide degradation</keyword>
<evidence type="ECO:0000256" key="10">
    <source>
        <dbReference type="RuleBase" id="RU361208"/>
    </source>
</evidence>
<evidence type="ECO:0000256" key="2">
    <source>
        <dbReference type="ARBA" id="ARBA00004613"/>
    </source>
</evidence>
<evidence type="ECO:0000256" key="4">
    <source>
        <dbReference type="ARBA" id="ARBA00022525"/>
    </source>
</evidence>
<comment type="catalytic activity">
    <reaction evidence="1 10">
        <text>Endohydrolysis of beta-(1-&gt;4)-linkages between D-glucosamine residues in a partly acetylated chitosan.</text>
        <dbReference type="EC" id="3.2.1.132"/>
    </reaction>
</comment>
<dbReference type="AlphaFoldDB" id="A0AA39G8H8"/>
<dbReference type="PANTHER" id="PTHR42061">
    <property type="entry name" value="ENDO-CHITOSANASE"/>
    <property type="match status" value="1"/>
</dbReference>
<evidence type="ECO:0000256" key="1">
    <source>
        <dbReference type="ARBA" id="ARBA00000405"/>
    </source>
</evidence>
<dbReference type="GO" id="GO:0016977">
    <property type="term" value="F:chitosanase activity"/>
    <property type="evidence" value="ECO:0007669"/>
    <property type="project" value="UniProtKB-EC"/>
</dbReference>
<evidence type="ECO:0000313" key="11">
    <source>
        <dbReference type="EMBL" id="KAK0382645.1"/>
    </source>
</evidence>
<evidence type="ECO:0000256" key="9">
    <source>
        <dbReference type="ARBA" id="ARBA00023326"/>
    </source>
</evidence>
<evidence type="ECO:0000256" key="8">
    <source>
        <dbReference type="ARBA" id="ARBA00023295"/>
    </source>
</evidence>
<organism evidence="11 13">
    <name type="scientific">Sarocladium strictum</name>
    <name type="common">Black bundle disease fungus</name>
    <name type="synonym">Acremonium strictum</name>
    <dbReference type="NCBI Taxonomy" id="5046"/>
    <lineage>
        <taxon>Eukaryota</taxon>
        <taxon>Fungi</taxon>
        <taxon>Dikarya</taxon>
        <taxon>Ascomycota</taxon>
        <taxon>Pezizomycotina</taxon>
        <taxon>Sordariomycetes</taxon>
        <taxon>Hypocreomycetidae</taxon>
        <taxon>Hypocreales</taxon>
        <taxon>Sarocladiaceae</taxon>
        <taxon>Sarocladium</taxon>
    </lineage>
</organism>
<accession>A0AA39G8H8</accession>
<keyword evidence="4" id="KW-0964">Secreted</keyword>
<evidence type="ECO:0000313" key="12">
    <source>
        <dbReference type="EMBL" id="KAK0384528.1"/>
    </source>
</evidence>
<dbReference type="EC" id="3.2.1.132" evidence="10"/>
<keyword evidence="6 10" id="KW-0378">Hydrolase</keyword>
<evidence type="ECO:0000256" key="6">
    <source>
        <dbReference type="ARBA" id="ARBA00022801"/>
    </source>
</evidence>
<evidence type="ECO:0000256" key="3">
    <source>
        <dbReference type="ARBA" id="ARBA00007799"/>
    </source>
</evidence>
<evidence type="ECO:0000313" key="13">
    <source>
        <dbReference type="Proteomes" id="UP001175261"/>
    </source>
</evidence>
<dbReference type="PANTHER" id="PTHR42061:SF9">
    <property type="entry name" value="ENDO-CHITOSANASE"/>
    <property type="match status" value="1"/>
</dbReference>
<name>A0AA39G8H8_SARSR</name>
<evidence type="ECO:0000256" key="7">
    <source>
        <dbReference type="ARBA" id="ARBA00023277"/>
    </source>
</evidence>
<evidence type="ECO:0000256" key="5">
    <source>
        <dbReference type="ARBA" id="ARBA00022729"/>
    </source>
</evidence>
<keyword evidence="13" id="KW-1185">Reference proteome</keyword>
<feature type="chain" id="PRO_5041511244" description="Endo-chitosanase" evidence="10">
    <location>
        <begin position="19"/>
        <end position="232"/>
    </location>
</feature>
<dbReference type="InterPro" id="IPR009939">
    <property type="entry name" value="Chitosanase_fungal"/>
</dbReference>
<keyword evidence="7" id="KW-0119">Carbohydrate metabolism</keyword>
<dbReference type="Pfam" id="PF07335">
    <property type="entry name" value="Glyco_hydro_75"/>
    <property type="match status" value="1"/>
</dbReference>
<dbReference type="EMBL" id="JAPDFR010000011">
    <property type="protein sequence ID" value="KAK0382645.1"/>
    <property type="molecule type" value="Genomic_DNA"/>
</dbReference>
<dbReference type="GO" id="GO:0000272">
    <property type="term" value="P:polysaccharide catabolic process"/>
    <property type="evidence" value="ECO:0007669"/>
    <property type="project" value="UniProtKB-KW"/>
</dbReference>
<feature type="signal peptide" evidence="10">
    <location>
        <begin position="1"/>
        <end position="18"/>
    </location>
</feature>
<comment type="function">
    <text evidence="10">Chitosanase catalyzing the endo-type cleavage of chitosan, the deacylated form of chitin. Chitosanase may be crucial in the degradation of the deacetylated portion of chitin in the fungal cell wall.</text>
</comment>
<dbReference type="GO" id="GO:0005576">
    <property type="term" value="C:extracellular region"/>
    <property type="evidence" value="ECO:0007669"/>
    <property type="project" value="UniProtKB-SubCell"/>
</dbReference>
<sequence length="232" mass="24160">MHRFPIFSVLALGSAVSAYDLPDNVRALYEQHQAGSCSDPLSDAFSGGAQYCGDIPGAIFLKGNGNYDNMDIDCDGANNQAGACANDPTGQGETAFKDTVSGYGISDLDANLHPYVVFGNEGDTPSFDPQQQGMQPLSVMAVVCNGQLYYGIWGDTNGGTSTGEASISLADLCFPDEGLNGNVGHDGKDVLYIGFVGDDAVPGQDGAAWDATSRDEFSSSIKDLGDSLVSNL</sequence>
<dbReference type="EMBL" id="JAPDFR010000008">
    <property type="protein sequence ID" value="KAK0384528.1"/>
    <property type="molecule type" value="Genomic_DNA"/>
</dbReference>
<dbReference type="Proteomes" id="UP001175261">
    <property type="component" value="Unassembled WGS sequence"/>
</dbReference>
<gene>
    <name evidence="12" type="ORF">NLU13_8614</name>
    <name evidence="11" type="ORF">NLU13_9951</name>
</gene>
<reference evidence="11" key="1">
    <citation type="submission" date="2022-10" db="EMBL/GenBank/DDBJ databases">
        <title>Determination and structural analysis of whole genome sequence of Sarocladium strictum F4-1.</title>
        <authorList>
            <person name="Hu L."/>
            <person name="Jiang Y."/>
        </authorList>
    </citation>
    <scope>NUCLEOTIDE SEQUENCE</scope>
    <source>
        <strain evidence="11">F4-1</strain>
    </source>
</reference>
<keyword evidence="8 10" id="KW-0326">Glycosidase</keyword>
<protein>
    <recommendedName>
        <fullName evidence="10">Endo-chitosanase</fullName>
        <ecNumber evidence="10">3.2.1.132</ecNumber>
    </recommendedName>
</protein>
<comment type="caution">
    <text evidence="11">The sequence shown here is derived from an EMBL/GenBank/DDBJ whole genome shotgun (WGS) entry which is preliminary data.</text>
</comment>